<gene>
    <name evidence="2" type="ORF">BJ554DRAFT_5511</name>
</gene>
<evidence type="ECO:0000256" key="1">
    <source>
        <dbReference type="SAM" id="MobiDB-lite"/>
    </source>
</evidence>
<evidence type="ECO:0000313" key="2">
    <source>
        <dbReference type="EMBL" id="KAG5462191.1"/>
    </source>
</evidence>
<dbReference type="Proteomes" id="UP000673691">
    <property type="component" value="Unassembled WGS sequence"/>
</dbReference>
<keyword evidence="3" id="KW-1185">Reference proteome</keyword>
<feature type="non-terminal residue" evidence="2">
    <location>
        <position position="1"/>
    </location>
</feature>
<name>A0A8H7ZZB6_9FUNG</name>
<evidence type="ECO:0000313" key="3">
    <source>
        <dbReference type="Proteomes" id="UP000673691"/>
    </source>
</evidence>
<feature type="compositionally biased region" description="Gly residues" evidence="1">
    <location>
        <begin position="174"/>
        <end position="186"/>
    </location>
</feature>
<feature type="region of interest" description="Disordered" evidence="1">
    <location>
        <begin position="264"/>
        <end position="284"/>
    </location>
</feature>
<sequence length="430" mass="44848">DRALAIELINLGKNQLEKVAIKQPLHGVLTTVGSLPAFLASKLILCFLQSGTQFLYFIQAGGRLYLMGGNHGEGIPKAQSLRENGTLSGLEAPFCSPLSNGMAMTAVLRIAEAREAESGGARRRGLKGGRSVEVRSKATIPKSEAKKRADGAGQSVNGAEGEATVPGAKRPADGAGGSVDGAGGSVDGADGEAKRWKVKRCRRVCLRRWRSDENAETGRSAEVEAKGPMVPRSMVPGRSVDGAGQSVDGANGEASKAVATVPNGAEAKPTVPGEASTMRKAKGRWRRALRIADAAAGPETMASRVATAEAKRQRQQQSVEGADGAGSETSAVVLRGSRRWQSCGRGLRGFGRGLRGFRRGLREAGAAGGSFGWDLREALAGAAKRGLRAGAGDGEASDGNGQVRLGIVSCWFRRVLECVQNASYSERKAT</sequence>
<comment type="caution">
    <text evidence="2">The sequence shown here is derived from an EMBL/GenBank/DDBJ whole genome shotgun (WGS) entry which is preliminary data.</text>
</comment>
<feature type="region of interest" description="Disordered" evidence="1">
    <location>
        <begin position="309"/>
        <end position="330"/>
    </location>
</feature>
<accession>A0A8H7ZZB6</accession>
<proteinExistence type="predicted"/>
<feature type="region of interest" description="Disordered" evidence="1">
    <location>
        <begin position="118"/>
        <end position="193"/>
    </location>
</feature>
<dbReference type="AlphaFoldDB" id="A0A8H7ZZB6"/>
<reference evidence="2 3" key="1">
    <citation type="journal article" name="Sci. Rep.">
        <title>Genome-scale phylogenetic analyses confirm Olpidium as the closest living zoosporic fungus to the non-flagellated, terrestrial fungi.</title>
        <authorList>
            <person name="Chang Y."/>
            <person name="Rochon D."/>
            <person name="Sekimoto S."/>
            <person name="Wang Y."/>
            <person name="Chovatia M."/>
            <person name="Sandor L."/>
            <person name="Salamov A."/>
            <person name="Grigoriev I.V."/>
            <person name="Stajich J.E."/>
            <person name="Spatafora J.W."/>
        </authorList>
    </citation>
    <scope>NUCLEOTIDE SEQUENCE [LARGE SCALE GENOMIC DNA]</scope>
    <source>
        <strain evidence="2">S191</strain>
    </source>
</reference>
<organism evidence="2 3">
    <name type="scientific">Olpidium bornovanus</name>
    <dbReference type="NCBI Taxonomy" id="278681"/>
    <lineage>
        <taxon>Eukaryota</taxon>
        <taxon>Fungi</taxon>
        <taxon>Fungi incertae sedis</taxon>
        <taxon>Olpidiomycota</taxon>
        <taxon>Olpidiomycotina</taxon>
        <taxon>Olpidiomycetes</taxon>
        <taxon>Olpidiales</taxon>
        <taxon>Olpidiaceae</taxon>
        <taxon>Olpidium</taxon>
    </lineage>
</organism>
<protein>
    <submittedName>
        <fullName evidence="2">Uncharacterized protein</fullName>
    </submittedName>
</protein>
<dbReference type="EMBL" id="JAEFCI010002502">
    <property type="protein sequence ID" value="KAG5462191.1"/>
    <property type="molecule type" value="Genomic_DNA"/>
</dbReference>